<evidence type="ECO:0000256" key="3">
    <source>
        <dbReference type="ARBA" id="ARBA00022448"/>
    </source>
</evidence>
<dbReference type="Pfam" id="PF02108">
    <property type="entry name" value="FliH"/>
    <property type="match status" value="1"/>
</dbReference>
<feature type="domain" description="Flagellar assembly protein FliH/Type III secretion system HrpE" evidence="8">
    <location>
        <begin position="112"/>
        <end position="238"/>
    </location>
</feature>
<comment type="similarity">
    <text evidence="2">Belongs to the FliH family.</text>
</comment>
<evidence type="ECO:0000256" key="2">
    <source>
        <dbReference type="ARBA" id="ARBA00006602"/>
    </source>
</evidence>
<name>A0A644XVV6_9ZZZZ</name>
<keyword evidence="6" id="KW-1006">Bacterial flagellum protein export</keyword>
<comment type="caution">
    <text evidence="9">The sequence shown here is derived from an EMBL/GenBank/DDBJ whole genome shotgun (WGS) entry which is preliminary data.</text>
</comment>
<evidence type="ECO:0000256" key="7">
    <source>
        <dbReference type="SAM" id="Coils"/>
    </source>
</evidence>
<dbReference type="GO" id="GO:0005829">
    <property type="term" value="C:cytosol"/>
    <property type="evidence" value="ECO:0007669"/>
    <property type="project" value="TreeGrafter"/>
</dbReference>
<dbReference type="GO" id="GO:0044781">
    <property type="term" value="P:bacterial-type flagellum organization"/>
    <property type="evidence" value="ECO:0007669"/>
    <property type="project" value="UniProtKB-KW"/>
</dbReference>
<dbReference type="PANTHER" id="PTHR34982:SF1">
    <property type="entry name" value="FLAGELLAR ASSEMBLY PROTEIN FLIH"/>
    <property type="match status" value="1"/>
</dbReference>
<evidence type="ECO:0000313" key="9">
    <source>
        <dbReference type="EMBL" id="MPM20340.1"/>
    </source>
</evidence>
<accession>A0A644XVV6</accession>
<proteinExistence type="inferred from homology"/>
<dbReference type="AlphaFoldDB" id="A0A644XVV6"/>
<comment type="function">
    <text evidence="1">Needed for flagellar regrowth and assembly.</text>
</comment>
<dbReference type="InterPro" id="IPR051472">
    <property type="entry name" value="T3SS_Stator/FliH"/>
</dbReference>
<evidence type="ECO:0000256" key="1">
    <source>
        <dbReference type="ARBA" id="ARBA00003041"/>
    </source>
</evidence>
<keyword evidence="3" id="KW-0813">Transport</keyword>
<keyword evidence="7" id="KW-0175">Coiled coil</keyword>
<protein>
    <recommendedName>
        <fullName evidence="8">Flagellar assembly protein FliH/Type III secretion system HrpE domain-containing protein</fullName>
    </recommendedName>
</protein>
<keyword evidence="5" id="KW-0653">Protein transport</keyword>
<sequence>MLKIIKFASVQDKPLIINNHRPDLEIVQERTDIAPKPEQNKEVIEQVNRIISDAHEQAEACVKQALLEAEKLKQQAYEAGRQEGYQAGYNEGVLKGKEQAVIEMTNEVSRAVEKAQNILDSAQQAYKETIIEAEREIIKIALAVTRKILAREMDENPTVVLPIVKAALEKVRDQEHIVIRVSPEDYDLVIQAKRDLQIMIGRESALSVVNDHTVSQSSCMIDTSYGTVDASIDTQFEAVKKAIEEIMP</sequence>
<organism evidence="9">
    <name type="scientific">bioreactor metagenome</name>
    <dbReference type="NCBI Taxonomy" id="1076179"/>
    <lineage>
        <taxon>unclassified sequences</taxon>
        <taxon>metagenomes</taxon>
        <taxon>ecological metagenomes</taxon>
    </lineage>
</organism>
<dbReference type="GO" id="GO:0015031">
    <property type="term" value="P:protein transport"/>
    <property type="evidence" value="ECO:0007669"/>
    <property type="project" value="UniProtKB-KW"/>
</dbReference>
<evidence type="ECO:0000256" key="5">
    <source>
        <dbReference type="ARBA" id="ARBA00022927"/>
    </source>
</evidence>
<evidence type="ECO:0000256" key="4">
    <source>
        <dbReference type="ARBA" id="ARBA00022795"/>
    </source>
</evidence>
<gene>
    <name evidence="9" type="ORF">SDC9_66769</name>
</gene>
<evidence type="ECO:0000259" key="8">
    <source>
        <dbReference type="Pfam" id="PF02108"/>
    </source>
</evidence>
<feature type="coiled-coil region" evidence="7">
    <location>
        <begin position="105"/>
        <end position="132"/>
    </location>
</feature>
<keyword evidence="4" id="KW-1005">Bacterial flagellum biogenesis</keyword>
<evidence type="ECO:0000256" key="6">
    <source>
        <dbReference type="ARBA" id="ARBA00023225"/>
    </source>
</evidence>
<dbReference type="InterPro" id="IPR018035">
    <property type="entry name" value="Flagellar_FliH/T3SS_HrpE"/>
</dbReference>
<dbReference type="EMBL" id="VSSQ01003361">
    <property type="protein sequence ID" value="MPM20340.1"/>
    <property type="molecule type" value="Genomic_DNA"/>
</dbReference>
<reference evidence="9" key="1">
    <citation type="submission" date="2019-08" db="EMBL/GenBank/DDBJ databases">
        <authorList>
            <person name="Kucharzyk K."/>
            <person name="Murdoch R.W."/>
            <person name="Higgins S."/>
            <person name="Loffler F."/>
        </authorList>
    </citation>
    <scope>NUCLEOTIDE SEQUENCE</scope>
</reference>
<dbReference type="PANTHER" id="PTHR34982">
    <property type="entry name" value="YOP PROTEINS TRANSLOCATION PROTEIN L"/>
    <property type="match status" value="1"/>
</dbReference>